<gene>
    <name evidence="1" type="ordered locus">Cpin_5640</name>
</gene>
<dbReference type="AlphaFoldDB" id="A0A979GY93"/>
<dbReference type="EMBL" id="CP001699">
    <property type="protein sequence ID" value="ACU63064.1"/>
    <property type="molecule type" value="Genomic_DNA"/>
</dbReference>
<evidence type="ECO:0000313" key="1">
    <source>
        <dbReference type="EMBL" id="ACU63064.1"/>
    </source>
</evidence>
<dbReference type="KEGG" id="cpi:Cpin_5640"/>
<protein>
    <submittedName>
        <fullName evidence="1">Uncharacterized protein</fullName>
    </submittedName>
</protein>
<evidence type="ECO:0000313" key="2">
    <source>
        <dbReference type="Proteomes" id="UP000002215"/>
    </source>
</evidence>
<dbReference type="RefSeq" id="WP_012793231.1">
    <property type="nucleotide sequence ID" value="NC_013132.1"/>
</dbReference>
<organism evidence="1 2">
    <name type="scientific">Chitinophaga pinensis (strain ATCC 43595 / DSM 2588 / LMG 13176 / NBRC 15968 / NCIMB 11800 / UQM 2034)</name>
    <dbReference type="NCBI Taxonomy" id="485918"/>
    <lineage>
        <taxon>Bacteria</taxon>
        <taxon>Pseudomonadati</taxon>
        <taxon>Bacteroidota</taxon>
        <taxon>Chitinophagia</taxon>
        <taxon>Chitinophagales</taxon>
        <taxon>Chitinophagaceae</taxon>
        <taxon>Chitinophaga</taxon>
    </lineage>
</organism>
<sequence>MKGRVPVSQPNTPSRATADNIGVAGISRQAVIPAQTKPFSPVVQRLPIFEEDAEPEATKYFQEVIMQDPEANMFDFRMLKQQAISYGWKGLAELMTQSEMKLFEMKNTGKVEKKEKEEKEKEEDTLHLEDISGIFEEAMEYSRKGLYEVIAMNKESLVMDALFTATMKLQIYMITMEARGNNYPYPDLDNLNTTDDLQRGSDELAKVKRVPTLDNYSHVYNKAFGWNELEDEEKREILIEKGGFEKELADRIKIDAEKNANTWLKYAKPYIELKRAFLDGWGEHAHGAFEKRGFYYFLSGEQKEIQKLITGQGDTELVEPTAGKVTLATALKEVYNSAACHADAIQFIDMLGKTTLSTGTSNQDKKGGLQTEALIISELLDNSTTPFTGVRLRDSNHHSLVLLFERVGKDRLKGNKYDTVAGNNTEEILYFMEHTQPLEMKTSHDLVVKGLDKAVRQTEGNWEMEWEVFTINDLSKLGNNLKRQVSSTINSISESMSIFDKRNLEDESLLRFSGVDAIPATIEHLSKLNKEKPLYLEQKQREQEGIKVAEEEEQERRRSLSATFKEQLAAAKSKGDTEIKLVLTAINNQLGEVAVFTIAESCNIGMQKVSTLMKDVFEDI</sequence>
<name>A0A979GY93_CHIPD</name>
<dbReference type="Proteomes" id="UP000002215">
    <property type="component" value="Chromosome"/>
</dbReference>
<proteinExistence type="predicted"/>
<accession>A0A979GY93</accession>
<reference evidence="2" key="1">
    <citation type="submission" date="2009-08" db="EMBL/GenBank/DDBJ databases">
        <title>The complete genome of Chitinophaga pinensis DSM 2588.</title>
        <authorList>
            <consortium name="US DOE Joint Genome Institute (JGI-PGF)"/>
            <person name="Lucas S."/>
            <person name="Copeland A."/>
            <person name="Lapidus A."/>
            <person name="Glavina del Rio T."/>
            <person name="Dalin E."/>
            <person name="Tice H."/>
            <person name="Bruce D."/>
            <person name="Goodwin L."/>
            <person name="Pitluck S."/>
            <person name="Kyrpides N."/>
            <person name="Mavromatis K."/>
            <person name="Ivanova N."/>
            <person name="Mikhailova N."/>
            <person name="Sims D."/>
            <person name="Meinche L."/>
            <person name="Brettin T."/>
            <person name="Detter J.C."/>
            <person name="Han C."/>
            <person name="Larimer F."/>
            <person name="Land M."/>
            <person name="Hauser L."/>
            <person name="Markowitz V."/>
            <person name="Cheng J.-F."/>
            <person name="Hugenholtz P."/>
            <person name="Woyke T."/>
            <person name="Wu D."/>
            <person name="Spring S."/>
            <person name="Klenk H.-P."/>
            <person name="Eisen J.A."/>
        </authorList>
    </citation>
    <scope>NUCLEOTIDE SEQUENCE [LARGE SCALE GENOMIC DNA]</scope>
    <source>
        <strain evidence="2">ATCC 43595 / DSM 2588 / LMG 13176 / NBRC 15968 / NCIMB 11800 / UQM 2034</strain>
    </source>
</reference>
<reference evidence="1 2" key="2">
    <citation type="journal article" date="2010" name="Stand. Genomic Sci.">
        <title>Complete genome sequence of Chitinophaga pinensis type strain (UQM 2034).</title>
        <authorList>
            <person name="Glavina Del Rio T."/>
            <person name="Abt B."/>
            <person name="Spring S."/>
            <person name="Lapidus A."/>
            <person name="Nolan M."/>
            <person name="Tice H."/>
            <person name="Copeland A."/>
            <person name="Cheng J.F."/>
            <person name="Chen F."/>
            <person name="Bruce D."/>
            <person name="Goodwin L."/>
            <person name="Pitluck S."/>
            <person name="Ivanova N."/>
            <person name="Mavromatis K."/>
            <person name="Mikhailova N."/>
            <person name="Pati A."/>
            <person name="Chen A."/>
            <person name="Palaniappan K."/>
            <person name="Land M."/>
            <person name="Hauser L."/>
            <person name="Chang Y.J."/>
            <person name="Jeffries C.D."/>
            <person name="Chain P."/>
            <person name="Saunders E."/>
            <person name="Detter J.C."/>
            <person name="Brettin T."/>
            <person name="Rohde M."/>
            <person name="Goker M."/>
            <person name="Bristow J."/>
            <person name="Eisen J.A."/>
            <person name="Markowitz V."/>
            <person name="Hugenholtz P."/>
            <person name="Kyrpides N.C."/>
            <person name="Klenk H.P."/>
            <person name="Lucas S."/>
        </authorList>
    </citation>
    <scope>NUCLEOTIDE SEQUENCE [LARGE SCALE GENOMIC DNA]</scope>
    <source>
        <strain evidence="2">ATCC 43595 / DSM 2588 / LMG 13176 / NBRC 15968 / NCIMB 11800 / UQM 2034</strain>
    </source>
</reference>